<dbReference type="Pfam" id="PF02896">
    <property type="entry name" value="PEP-utilizers_C"/>
    <property type="match status" value="1"/>
</dbReference>
<comment type="cofactor">
    <cofactor evidence="2 17 20">
        <name>Mg(2+)</name>
        <dbReference type="ChEBI" id="CHEBI:18420"/>
    </cofactor>
</comment>
<dbReference type="RefSeq" id="WP_123917491.1">
    <property type="nucleotide sequence ID" value="NZ_RKRA01000001.1"/>
</dbReference>
<evidence type="ECO:0000256" key="1">
    <source>
        <dbReference type="ARBA" id="ARBA00000683"/>
    </source>
</evidence>
<dbReference type="InterPro" id="IPR036637">
    <property type="entry name" value="Phosphohistidine_dom_sf"/>
</dbReference>
<evidence type="ECO:0000256" key="13">
    <source>
        <dbReference type="ARBA" id="ARBA00022723"/>
    </source>
</evidence>
<dbReference type="InterPro" id="IPR015813">
    <property type="entry name" value="Pyrv/PenolPyrv_kinase-like_dom"/>
</dbReference>
<dbReference type="InterPro" id="IPR006318">
    <property type="entry name" value="PTS_EI-like"/>
</dbReference>
<evidence type="ECO:0000259" key="24">
    <source>
        <dbReference type="Pfam" id="PF05524"/>
    </source>
</evidence>
<evidence type="ECO:0000256" key="2">
    <source>
        <dbReference type="ARBA" id="ARBA00001946"/>
    </source>
</evidence>
<keyword evidence="26" id="KW-1185">Reference proteome</keyword>
<feature type="binding site" evidence="19">
    <location>
        <position position="455"/>
    </location>
    <ligand>
        <name>phosphoenolpyruvate</name>
        <dbReference type="ChEBI" id="CHEBI:58702"/>
    </ligand>
</feature>
<feature type="binding site" evidence="19">
    <location>
        <position position="296"/>
    </location>
    <ligand>
        <name>phosphoenolpyruvate</name>
        <dbReference type="ChEBI" id="CHEBI:58702"/>
    </ligand>
</feature>
<evidence type="ECO:0000256" key="11">
    <source>
        <dbReference type="ARBA" id="ARBA00022679"/>
    </source>
</evidence>
<dbReference type="Gene3D" id="3.20.20.60">
    <property type="entry name" value="Phosphoenolpyruvate-binding domains"/>
    <property type="match status" value="1"/>
</dbReference>
<dbReference type="InterPro" id="IPR008279">
    <property type="entry name" value="PEP-util_enz_mobile_dom"/>
</dbReference>
<feature type="active site" description="Tele-phosphohistidine intermediate" evidence="18">
    <location>
        <position position="197"/>
    </location>
</feature>
<evidence type="ECO:0000256" key="9">
    <source>
        <dbReference type="ARBA" id="ARBA00022490"/>
    </source>
</evidence>
<evidence type="ECO:0000256" key="6">
    <source>
        <dbReference type="ARBA" id="ARBA00012232"/>
    </source>
</evidence>
<feature type="binding site" evidence="19">
    <location>
        <begin position="444"/>
        <end position="445"/>
    </location>
    <ligand>
        <name>phosphoenolpyruvate</name>
        <dbReference type="ChEBI" id="CHEBI:58702"/>
    </ligand>
</feature>
<evidence type="ECO:0000256" key="15">
    <source>
        <dbReference type="ARBA" id="ARBA00022842"/>
    </source>
</evidence>
<comment type="subcellular location">
    <subcellularLocation>
        <location evidence="4 17">Cytoplasm</location>
    </subcellularLocation>
</comment>
<dbReference type="AlphaFoldDB" id="A0A3N4Z5V8"/>
<keyword evidence="13 17" id="KW-0479">Metal-binding</keyword>
<dbReference type="EC" id="2.7.3.9" evidence="6 17"/>
<comment type="function">
    <text evidence="3 17">General (non sugar-specific) component of the phosphoenolpyruvate-dependent sugar phosphotransferase system (sugar PTS). This major carbohydrate active-transport system catalyzes the phosphorylation of incoming sugar substrates concomitantly with their translocation across the cell membrane. Enzyme I transfers the phosphoryl group from phosphoenolpyruvate (PEP) to the phosphoryl carrier protein (HPr).</text>
</comment>
<dbReference type="NCBIfam" id="TIGR01417">
    <property type="entry name" value="PTS_I_fam"/>
    <property type="match status" value="1"/>
</dbReference>
<dbReference type="GO" id="GO:0016301">
    <property type="term" value="F:kinase activity"/>
    <property type="evidence" value="ECO:0007669"/>
    <property type="project" value="UniProtKB-KW"/>
</dbReference>
<feature type="domain" description="PEP-utilising enzyme C-terminal" evidence="23">
    <location>
        <begin position="261"/>
        <end position="530"/>
    </location>
</feature>
<evidence type="ECO:0000256" key="21">
    <source>
        <dbReference type="SAM" id="MobiDB-lite"/>
    </source>
</evidence>
<feature type="region of interest" description="Disordered" evidence="21">
    <location>
        <begin position="26"/>
        <end position="47"/>
    </location>
</feature>
<keyword evidence="15 17" id="KW-0460">Magnesium</keyword>
<evidence type="ECO:0000256" key="19">
    <source>
        <dbReference type="PIRSR" id="PIRSR000732-2"/>
    </source>
</evidence>
<dbReference type="GO" id="GO:0009401">
    <property type="term" value="P:phosphoenolpyruvate-dependent sugar phosphotransferase system"/>
    <property type="evidence" value="ECO:0007669"/>
    <property type="project" value="UniProtKB-KW"/>
</dbReference>
<dbReference type="PANTHER" id="PTHR46244:SF3">
    <property type="entry name" value="PHOSPHOENOLPYRUVATE-PROTEIN PHOSPHOTRANSFERASE"/>
    <property type="match status" value="1"/>
</dbReference>
<dbReference type="InterPro" id="IPR036618">
    <property type="entry name" value="PtsI_HPr-bd_sf"/>
</dbReference>
<feature type="binding site" evidence="20">
    <location>
        <position position="445"/>
    </location>
    <ligand>
        <name>Mg(2+)</name>
        <dbReference type="ChEBI" id="CHEBI:18420"/>
    </ligand>
</feature>
<organism evidence="25 26">
    <name type="scientific">Georgenia muralis</name>
    <dbReference type="NCBI Taxonomy" id="154117"/>
    <lineage>
        <taxon>Bacteria</taxon>
        <taxon>Bacillati</taxon>
        <taxon>Actinomycetota</taxon>
        <taxon>Actinomycetes</taxon>
        <taxon>Micrococcales</taxon>
        <taxon>Bogoriellaceae</taxon>
        <taxon>Georgenia</taxon>
    </lineage>
</organism>
<dbReference type="Pfam" id="PF05524">
    <property type="entry name" value="PEP-utilisers_N"/>
    <property type="match status" value="1"/>
</dbReference>
<evidence type="ECO:0000256" key="16">
    <source>
        <dbReference type="ARBA" id="ARBA00033235"/>
    </source>
</evidence>
<comment type="similarity">
    <text evidence="5 17">Belongs to the PEP-utilizing enzyme family.</text>
</comment>
<evidence type="ECO:0000256" key="14">
    <source>
        <dbReference type="ARBA" id="ARBA00022777"/>
    </source>
</evidence>
<evidence type="ECO:0000256" key="8">
    <source>
        <dbReference type="ARBA" id="ARBA00022448"/>
    </source>
</evidence>
<dbReference type="InterPro" id="IPR040442">
    <property type="entry name" value="Pyrv_kinase-like_dom_sf"/>
</dbReference>
<evidence type="ECO:0000256" key="7">
    <source>
        <dbReference type="ARBA" id="ARBA00016544"/>
    </source>
</evidence>
<dbReference type="PRINTS" id="PR01736">
    <property type="entry name" value="PHPHTRNFRASE"/>
</dbReference>
<keyword evidence="12 17" id="KW-0598">Phosphotransferase system</keyword>
<evidence type="ECO:0000313" key="25">
    <source>
        <dbReference type="EMBL" id="RPF27737.1"/>
    </source>
</evidence>
<feature type="binding site" evidence="19">
    <location>
        <position position="332"/>
    </location>
    <ligand>
        <name>phosphoenolpyruvate</name>
        <dbReference type="ChEBI" id="CHEBI:58702"/>
    </ligand>
</feature>
<feature type="binding site" evidence="20">
    <location>
        <position position="421"/>
    </location>
    <ligand>
        <name>Mg(2+)</name>
        <dbReference type="ChEBI" id="CHEBI:18420"/>
    </ligand>
</feature>
<evidence type="ECO:0000256" key="18">
    <source>
        <dbReference type="PIRSR" id="PIRSR000732-1"/>
    </source>
</evidence>
<evidence type="ECO:0000256" key="17">
    <source>
        <dbReference type="PIRNR" id="PIRNR000732"/>
    </source>
</evidence>
<keyword evidence="14 17" id="KW-0418">Kinase</keyword>
<protein>
    <recommendedName>
        <fullName evidence="7 17">Phosphoenolpyruvate-protein phosphotransferase</fullName>
        <ecNumber evidence="6 17">2.7.3.9</ecNumber>
    </recommendedName>
    <alternativeName>
        <fullName evidence="16 17">Phosphotransferase system, enzyme I</fullName>
    </alternativeName>
</protein>
<feature type="domain" description="PEP-utilising enzyme mobile" evidence="22">
    <location>
        <begin position="161"/>
        <end position="233"/>
    </location>
</feature>
<feature type="active site" description="Proton donor" evidence="18">
    <location>
        <position position="492"/>
    </location>
</feature>
<dbReference type="EMBL" id="RKRA01000001">
    <property type="protein sequence ID" value="RPF27737.1"/>
    <property type="molecule type" value="Genomic_DNA"/>
</dbReference>
<evidence type="ECO:0000259" key="22">
    <source>
        <dbReference type="Pfam" id="PF00391"/>
    </source>
</evidence>
<evidence type="ECO:0000256" key="12">
    <source>
        <dbReference type="ARBA" id="ARBA00022683"/>
    </source>
</evidence>
<dbReference type="SUPFAM" id="SSF47831">
    <property type="entry name" value="Enzyme I of the PEP:sugar phosphotransferase system HPr-binding (sub)domain"/>
    <property type="match status" value="1"/>
</dbReference>
<dbReference type="InterPro" id="IPR000121">
    <property type="entry name" value="PEP_util_C"/>
</dbReference>
<dbReference type="InterPro" id="IPR050499">
    <property type="entry name" value="PEP-utilizing_PTS_enzyme"/>
</dbReference>
<evidence type="ECO:0000256" key="4">
    <source>
        <dbReference type="ARBA" id="ARBA00004496"/>
    </source>
</evidence>
<keyword evidence="8 17" id="KW-0813">Transport</keyword>
<keyword evidence="11 17" id="KW-0808">Transferase</keyword>
<evidence type="ECO:0000313" key="26">
    <source>
        <dbReference type="Proteomes" id="UP000280726"/>
    </source>
</evidence>
<dbReference type="GO" id="GO:0005737">
    <property type="term" value="C:cytoplasm"/>
    <property type="evidence" value="ECO:0007669"/>
    <property type="project" value="UniProtKB-SubCell"/>
</dbReference>
<keyword evidence="10 17" id="KW-0762">Sugar transport</keyword>
<evidence type="ECO:0000256" key="20">
    <source>
        <dbReference type="PIRSR" id="PIRSR000732-3"/>
    </source>
</evidence>
<dbReference type="SUPFAM" id="SSF52009">
    <property type="entry name" value="Phosphohistidine domain"/>
    <property type="match status" value="1"/>
</dbReference>
<evidence type="ECO:0000256" key="3">
    <source>
        <dbReference type="ARBA" id="ARBA00002728"/>
    </source>
</evidence>
<dbReference type="PROSITE" id="PS00370">
    <property type="entry name" value="PEP_ENZYMES_PHOS_SITE"/>
    <property type="match status" value="1"/>
</dbReference>
<evidence type="ECO:0000259" key="23">
    <source>
        <dbReference type="Pfam" id="PF02896"/>
    </source>
</evidence>
<dbReference type="PIRSF" id="PIRSF000732">
    <property type="entry name" value="PTS_enzyme_I"/>
    <property type="match status" value="1"/>
</dbReference>
<evidence type="ECO:0000256" key="5">
    <source>
        <dbReference type="ARBA" id="ARBA00007837"/>
    </source>
</evidence>
<dbReference type="Gene3D" id="3.50.30.10">
    <property type="entry name" value="Phosphohistidine domain"/>
    <property type="match status" value="1"/>
</dbReference>
<feature type="domain" description="Phosphotransferase system enzyme I N-terminal" evidence="24">
    <location>
        <begin position="15"/>
        <end position="134"/>
    </location>
</feature>
<comment type="caution">
    <text evidence="25">The sequence shown here is derived from an EMBL/GenBank/DDBJ whole genome shotgun (WGS) entry which is preliminary data.</text>
</comment>
<name>A0A3N4Z5V8_9MICO</name>
<dbReference type="SUPFAM" id="SSF51621">
    <property type="entry name" value="Phosphoenolpyruvate/pyruvate domain"/>
    <property type="match status" value="1"/>
</dbReference>
<dbReference type="PANTHER" id="PTHR46244">
    <property type="entry name" value="PHOSPHOENOLPYRUVATE-PROTEIN PHOSPHOTRANSFERASE"/>
    <property type="match status" value="1"/>
</dbReference>
<dbReference type="GO" id="GO:0046872">
    <property type="term" value="F:metal ion binding"/>
    <property type="evidence" value="ECO:0007669"/>
    <property type="project" value="UniProtKB-KW"/>
</dbReference>
<sequence>MNDQPGLRAPVRDLQGVGVSPGLAAGPVAQLGAPPAEPSRGTLPAGADVEAEADRVRAAAEEVAAGLETAAATVEGQARELLETTAQMARDPSLVKTAARRVRADRLTAARGVWEAAGTVAEQLRTLGGYMAERAQDVTDVRNRIVAVLTGTALPGVPTRPEPFVLVAQDLAPADTALLDPARVRAIVTAEGGPTSHTAILARSLGIPAVVALAGALDALPEGRAVLVDGGAGTVRLDPGADDLERAAAAAGRQRSFDGRGRTADGHEVALLANVGDARGAAAAAAAGAEGIGLFRTEFCFLDRAEEPSVADQTAAYREVLAHFPGRKVVVRTLDAGADKPLPFLTDTAEANPALGVRGLRTARRSPAVLDHQLEAIAAAAAAEEAQVWVMAPMVATVAEAESFVAACAAHGLDRAGVMVEVPAAALLAGPILARAHFASVGTNDLTQYVMAADRLLGSLADLSDSWQPAVLRLVEETCRGGAQQSRPVGVCGEAAADPALAVVLVGLGVATLSMTPRAIPDVAAVLAATDLQRCRELARAAVDAESAEEARARVRAGLPVLAELGL</sequence>
<dbReference type="Pfam" id="PF00391">
    <property type="entry name" value="PEP-utilizers"/>
    <property type="match status" value="1"/>
</dbReference>
<dbReference type="Gene3D" id="1.10.274.10">
    <property type="entry name" value="PtsI, HPr-binding domain"/>
    <property type="match status" value="1"/>
</dbReference>
<comment type="catalytic activity">
    <reaction evidence="1 17">
        <text>L-histidyl-[protein] + phosphoenolpyruvate = N(pros)-phospho-L-histidyl-[protein] + pyruvate</text>
        <dbReference type="Rhea" id="RHEA:23880"/>
        <dbReference type="Rhea" id="RHEA-COMP:9745"/>
        <dbReference type="Rhea" id="RHEA-COMP:9746"/>
        <dbReference type="ChEBI" id="CHEBI:15361"/>
        <dbReference type="ChEBI" id="CHEBI:29979"/>
        <dbReference type="ChEBI" id="CHEBI:58702"/>
        <dbReference type="ChEBI" id="CHEBI:64837"/>
        <dbReference type="EC" id="2.7.3.9"/>
    </reaction>
</comment>
<dbReference type="GO" id="GO:0008965">
    <property type="term" value="F:phosphoenolpyruvate-protein phosphotransferase activity"/>
    <property type="evidence" value="ECO:0007669"/>
    <property type="project" value="UniProtKB-EC"/>
</dbReference>
<dbReference type="InterPro" id="IPR008731">
    <property type="entry name" value="PTS_EIN"/>
</dbReference>
<proteinExistence type="inferred from homology"/>
<dbReference type="InterPro" id="IPR024692">
    <property type="entry name" value="PTS_EI"/>
</dbReference>
<gene>
    <name evidence="25" type="ORF">EDD32_2231</name>
</gene>
<dbReference type="InterPro" id="IPR018274">
    <property type="entry name" value="PEP_util_AS"/>
</dbReference>
<dbReference type="OrthoDB" id="9765468at2"/>
<reference evidence="25 26" key="1">
    <citation type="submission" date="2018-11" db="EMBL/GenBank/DDBJ databases">
        <title>Sequencing the genomes of 1000 actinobacteria strains.</title>
        <authorList>
            <person name="Klenk H.-P."/>
        </authorList>
    </citation>
    <scope>NUCLEOTIDE SEQUENCE [LARGE SCALE GENOMIC DNA]</scope>
    <source>
        <strain evidence="25 26">DSM 14418</strain>
    </source>
</reference>
<dbReference type="Proteomes" id="UP000280726">
    <property type="component" value="Unassembled WGS sequence"/>
</dbReference>
<keyword evidence="9 17" id="KW-0963">Cytoplasm</keyword>
<accession>A0A3N4Z5V8</accession>
<evidence type="ECO:0000256" key="10">
    <source>
        <dbReference type="ARBA" id="ARBA00022597"/>
    </source>
</evidence>